<dbReference type="PROSITE" id="PS50977">
    <property type="entry name" value="HTH_TETR_2"/>
    <property type="match status" value="1"/>
</dbReference>
<evidence type="ECO:0000256" key="1">
    <source>
        <dbReference type="ARBA" id="ARBA00023015"/>
    </source>
</evidence>
<evidence type="ECO:0000256" key="2">
    <source>
        <dbReference type="ARBA" id="ARBA00023125"/>
    </source>
</evidence>
<gene>
    <name evidence="6" type="ORF">A4X20_00600</name>
</gene>
<dbReference type="PANTHER" id="PTHR30055:SF220">
    <property type="entry name" value="TETR-FAMILY REGULATORY PROTEIN"/>
    <property type="match status" value="1"/>
</dbReference>
<dbReference type="SUPFAM" id="SSF46689">
    <property type="entry name" value="Homeodomain-like"/>
    <property type="match status" value="1"/>
</dbReference>
<accession>A0A178M2H3</accession>
<dbReference type="SUPFAM" id="SSF48498">
    <property type="entry name" value="Tetracyclin repressor-like, C-terminal domain"/>
    <property type="match status" value="1"/>
</dbReference>
<dbReference type="InterPro" id="IPR025996">
    <property type="entry name" value="MT1864/Rv1816-like_C"/>
</dbReference>
<dbReference type="GO" id="GO:0000976">
    <property type="term" value="F:transcription cis-regulatory region binding"/>
    <property type="evidence" value="ECO:0007669"/>
    <property type="project" value="TreeGrafter"/>
</dbReference>
<dbReference type="InterPro" id="IPR036271">
    <property type="entry name" value="Tet_transcr_reg_TetR-rel_C_sf"/>
</dbReference>
<keyword evidence="1" id="KW-0805">Transcription regulation</keyword>
<dbReference type="STRING" id="912594.AWC12_14720"/>
<comment type="caution">
    <text evidence="6">The sequence shown here is derived from an EMBL/GenBank/DDBJ whole genome shotgun (WGS) entry which is preliminary data.</text>
</comment>
<dbReference type="AlphaFoldDB" id="A0A178M2H3"/>
<dbReference type="RefSeq" id="WP_064279593.1">
    <property type="nucleotide sequence ID" value="NZ_LWCS01000001.1"/>
</dbReference>
<dbReference type="EMBL" id="LWCS01000001">
    <property type="protein sequence ID" value="OAN42251.1"/>
    <property type="molecule type" value="Genomic_DNA"/>
</dbReference>
<evidence type="ECO:0000259" key="5">
    <source>
        <dbReference type="PROSITE" id="PS50977"/>
    </source>
</evidence>
<proteinExistence type="predicted"/>
<evidence type="ECO:0000313" key="7">
    <source>
        <dbReference type="Proteomes" id="UP000078396"/>
    </source>
</evidence>
<dbReference type="InterPro" id="IPR009057">
    <property type="entry name" value="Homeodomain-like_sf"/>
</dbReference>
<keyword evidence="3" id="KW-0804">Transcription</keyword>
<name>A0A178M2H3_MYCIR</name>
<dbReference type="InterPro" id="IPR050109">
    <property type="entry name" value="HTH-type_TetR-like_transc_reg"/>
</dbReference>
<evidence type="ECO:0000256" key="3">
    <source>
        <dbReference type="ARBA" id="ARBA00023163"/>
    </source>
</evidence>
<dbReference type="Pfam" id="PF13305">
    <property type="entry name" value="TetR_C_33"/>
    <property type="match status" value="1"/>
</dbReference>
<feature type="DNA-binding region" description="H-T-H motif" evidence="4">
    <location>
        <begin position="32"/>
        <end position="51"/>
    </location>
</feature>
<keyword evidence="2 4" id="KW-0238">DNA-binding</keyword>
<organism evidence="6 7">
    <name type="scientific">Mycolicibacterium iranicum</name>
    <name type="common">Mycobacterium iranicum</name>
    <dbReference type="NCBI Taxonomy" id="912594"/>
    <lineage>
        <taxon>Bacteria</taxon>
        <taxon>Bacillati</taxon>
        <taxon>Actinomycetota</taxon>
        <taxon>Actinomycetes</taxon>
        <taxon>Mycobacteriales</taxon>
        <taxon>Mycobacteriaceae</taxon>
        <taxon>Mycolicibacterium</taxon>
    </lineage>
</organism>
<protein>
    <submittedName>
        <fullName evidence="6">TetR family transcriptional regulator</fullName>
    </submittedName>
</protein>
<dbReference type="eggNOG" id="COG1309">
    <property type="taxonomic scope" value="Bacteria"/>
</dbReference>
<reference evidence="6 7" key="1">
    <citation type="submission" date="2016-04" db="EMBL/GenBank/DDBJ databases">
        <title>Draft Genome Sequences of Staphylococcus capitis Strain H36, S. capitis Strain H65, S. cohnii Strain H62, S. hominis Strain H69, Mycobacterium iranicum Strain H39, Plantibacter sp. Strain H53, Pseudomonas oryzihabitans Strain H72, and Microbacterium sp. Strain H83, isolated from residential settings.</title>
        <authorList>
            <person name="Lymperopoulou D."/>
            <person name="Adams R.I."/>
            <person name="Lindow S."/>
            <person name="Coil D.A."/>
            <person name="Jospin G."/>
            <person name="Eisen J.A."/>
        </authorList>
    </citation>
    <scope>NUCLEOTIDE SEQUENCE [LARGE SCALE GENOMIC DNA]</scope>
    <source>
        <strain evidence="6 7">H39</strain>
    </source>
</reference>
<dbReference type="PANTHER" id="PTHR30055">
    <property type="entry name" value="HTH-TYPE TRANSCRIPTIONAL REGULATOR RUTR"/>
    <property type="match status" value="1"/>
</dbReference>
<dbReference type="Gene3D" id="1.10.357.10">
    <property type="entry name" value="Tetracycline Repressor, domain 2"/>
    <property type="match status" value="1"/>
</dbReference>
<dbReference type="OrthoDB" id="3173376at2"/>
<feature type="domain" description="HTH tetR-type" evidence="5">
    <location>
        <begin position="9"/>
        <end position="69"/>
    </location>
</feature>
<evidence type="ECO:0000313" key="6">
    <source>
        <dbReference type="EMBL" id="OAN42251.1"/>
    </source>
</evidence>
<dbReference type="Proteomes" id="UP000078396">
    <property type="component" value="Unassembled WGS sequence"/>
</dbReference>
<dbReference type="InterPro" id="IPR001647">
    <property type="entry name" value="HTH_TetR"/>
</dbReference>
<sequence length="193" mass="20485">MTRGSYHHGDLKAVILAQAALLVAERGADGVSLRELARVAGVSHAAPAHHFTDRRGLFSALAAQGWRMLASALAESRPEFLDAALAYVRFAVENPGHYEVMFDRSLVNPDDPELVAAEAAAGAELASGVGTLDDARAKEDPQAAGLAAWSLVHGFAMLWLNDVIDTDMDAVDTARRVARMLFTPGPIEPGGDE</sequence>
<dbReference type="GO" id="GO:0003700">
    <property type="term" value="F:DNA-binding transcription factor activity"/>
    <property type="evidence" value="ECO:0007669"/>
    <property type="project" value="TreeGrafter"/>
</dbReference>
<dbReference type="Pfam" id="PF00440">
    <property type="entry name" value="TetR_N"/>
    <property type="match status" value="1"/>
</dbReference>
<evidence type="ECO:0000256" key="4">
    <source>
        <dbReference type="PROSITE-ProRule" id="PRU00335"/>
    </source>
</evidence>